<evidence type="ECO:0000313" key="5">
    <source>
        <dbReference type="Proteomes" id="UP001174909"/>
    </source>
</evidence>
<dbReference type="InterPro" id="IPR012677">
    <property type="entry name" value="Nucleotide-bd_a/b_plait_sf"/>
</dbReference>
<dbReference type="Proteomes" id="UP001174909">
    <property type="component" value="Unassembled WGS sequence"/>
</dbReference>
<dbReference type="InterPro" id="IPR035979">
    <property type="entry name" value="RBD_domain_sf"/>
</dbReference>
<dbReference type="PANTHER" id="PTHR16291:SF0">
    <property type="entry name" value="NUCLEAR CAP-BINDING PROTEIN SUBUNIT 3"/>
    <property type="match status" value="1"/>
</dbReference>
<feature type="region of interest" description="Disordered" evidence="3">
    <location>
        <begin position="161"/>
        <end position="193"/>
    </location>
</feature>
<accession>A0AA35SDH5</accession>
<gene>
    <name evidence="4" type="ORF">GBAR_LOCUS15564</name>
</gene>
<evidence type="ECO:0000256" key="1">
    <source>
        <dbReference type="ARBA" id="ARBA00006069"/>
    </source>
</evidence>
<dbReference type="GO" id="GO:0003729">
    <property type="term" value="F:mRNA binding"/>
    <property type="evidence" value="ECO:0007669"/>
    <property type="project" value="InterPro"/>
</dbReference>
<dbReference type="SUPFAM" id="SSF54928">
    <property type="entry name" value="RNA-binding domain, RBD"/>
    <property type="match status" value="1"/>
</dbReference>
<evidence type="ECO:0000256" key="3">
    <source>
        <dbReference type="SAM" id="MobiDB-lite"/>
    </source>
</evidence>
<dbReference type="EMBL" id="CASHTH010002263">
    <property type="protein sequence ID" value="CAI8027183.1"/>
    <property type="molecule type" value="Genomic_DNA"/>
</dbReference>
<feature type="compositionally biased region" description="Basic and acidic residues" evidence="3">
    <location>
        <begin position="164"/>
        <end position="174"/>
    </location>
</feature>
<organism evidence="4 5">
    <name type="scientific">Geodia barretti</name>
    <name type="common">Barrett's horny sponge</name>
    <dbReference type="NCBI Taxonomy" id="519541"/>
    <lineage>
        <taxon>Eukaryota</taxon>
        <taxon>Metazoa</taxon>
        <taxon>Porifera</taxon>
        <taxon>Demospongiae</taxon>
        <taxon>Heteroscleromorpha</taxon>
        <taxon>Tetractinellida</taxon>
        <taxon>Astrophorina</taxon>
        <taxon>Geodiidae</taxon>
        <taxon>Geodia</taxon>
    </lineage>
</organism>
<reference evidence="4" key="1">
    <citation type="submission" date="2023-03" db="EMBL/GenBank/DDBJ databases">
        <authorList>
            <person name="Steffen K."/>
            <person name="Cardenas P."/>
        </authorList>
    </citation>
    <scope>NUCLEOTIDE SEQUENCE</scope>
</reference>
<feature type="region of interest" description="Disordered" evidence="3">
    <location>
        <begin position="1"/>
        <end position="69"/>
    </location>
</feature>
<protein>
    <recommendedName>
        <fullName evidence="2">Nuclear cap-binding protein subunit 3</fullName>
    </recommendedName>
</protein>
<evidence type="ECO:0000313" key="4">
    <source>
        <dbReference type="EMBL" id="CAI8027183.1"/>
    </source>
</evidence>
<feature type="region of interest" description="Disordered" evidence="3">
    <location>
        <begin position="255"/>
        <end position="340"/>
    </location>
</feature>
<dbReference type="InterPro" id="IPR019416">
    <property type="entry name" value="NCBP3"/>
</dbReference>
<comment type="caution">
    <text evidence="4">The sequence shown here is derived from an EMBL/GenBank/DDBJ whole genome shotgun (WGS) entry which is preliminary data.</text>
</comment>
<dbReference type="PANTHER" id="PTHR16291">
    <property type="entry name" value="NUCLEAR CAP-BINDING PROTEIN SUBUNIT 3"/>
    <property type="match status" value="1"/>
</dbReference>
<feature type="non-terminal residue" evidence="4">
    <location>
        <position position="353"/>
    </location>
</feature>
<name>A0AA35SDH5_GEOBA</name>
<keyword evidence="5" id="KW-1185">Reference proteome</keyword>
<feature type="compositionally biased region" description="Acidic residues" evidence="3">
    <location>
        <begin position="261"/>
        <end position="276"/>
    </location>
</feature>
<evidence type="ECO:0000256" key="2">
    <source>
        <dbReference type="ARBA" id="ARBA00019876"/>
    </source>
</evidence>
<dbReference type="AlphaFoldDB" id="A0AA35SDH5"/>
<feature type="compositionally biased region" description="Basic and acidic residues" evidence="3">
    <location>
        <begin position="326"/>
        <end position="336"/>
    </location>
</feature>
<dbReference type="Gene3D" id="3.30.70.330">
    <property type="match status" value="1"/>
</dbReference>
<proteinExistence type="inferred from homology"/>
<feature type="compositionally biased region" description="Acidic residues" evidence="3">
    <location>
        <begin position="295"/>
        <end position="305"/>
    </location>
</feature>
<feature type="compositionally biased region" description="Basic and acidic residues" evidence="3">
    <location>
        <begin position="16"/>
        <end position="28"/>
    </location>
</feature>
<comment type="similarity">
    <text evidence="1">Belongs to the NCBP3 family.</text>
</comment>
<sequence>MAKREEDSKAPAVDVVEIRGDVEEDFRSEPQQGPSSDHVSKSEDTVSATTETTSQKPGGELEEDVATLETHRETFGTELTVAEGQPVKMMESLPPVPVGTVRGEAIHLHGVDEMSTEDVLELFSLYGPINVEWIDDKSCNVVWEEEENAQRALNGVRKQPLAVKQEEVEGKEGETNNQQAEKASEKKEASEGGEGVRWWLAGPHGKAEVLLVRQATTGDVKLPGSARRSQYYRKYGNPNLGPADLRGRLVRKRSLSKGELTEEGDEEEEEDMDIEQMDPLSSLVKRPRRMHADREEDEERDEEKEGEIGRHGGRSRSEGDSEEETEAKRSSDETWHLSKTSRRTQIVLLSFLY</sequence>
<dbReference type="Pfam" id="PF10309">
    <property type="entry name" value="NCBP3"/>
    <property type="match status" value="1"/>
</dbReference>
<dbReference type="GO" id="GO:0000340">
    <property type="term" value="F:RNA 7-methylguanosine cap binding"/>
    <property type="evidence" value="ECO:0007669"/>
    <property type="project" value="InterPro"/>
</dbReference>
<feature type="compositionally biased region" description="Basic and acidic residues" evidence="3">
    <location>
        <begin position="306"/>
        <end position="319"/>
    </location>
</feature>
<feature type="compositionally biased region" description="Polar residues" evidence="3">
    <location>
        <begin position="45"/>
        <end position="56"/>
    </location>
</feature>
<dbReference type="GO" id="GO:0005634">
    <property type="term" value="C:nucleus"/>
    <property type="evidence" value="ECO:0007669"/>
    <property type="project" value="TreeGrafter"/>
</dbReference>